<accession>A0A1M6H3Z8</accession>
<organism evidence="1 2">
    <name type="scientific">Tangfeifania diversioriginum</name>
    <dbReference type="NCBI Taxonomy" id="1168035"/>
    <lineage>
        <taxon>Bacteria</taxon>
        <taxon>Pseudomonadati</taxon>
        <taxon>Bacteroidota</taxon>
        <taxon>Bacteroidia</taxon>
        <taxon>Marinilabiliales</taxon>
        <taxon>Prolixibacteraceae</taxon>
        <taxon>Tangfeifania</taxon>
    </lineage>
</organism>
<sequence length="212" mass="24999">MEEKKELLFTDTYKQKALEIVHNKGLRILQLINHHYKNLSIGNLNRKRLEEILQGNFETIEKKVWQTAEKDLQNYQSKFISDALRREVKQVLEGFKEQAGQLTKKFSEARFFGSRDLPLLAENFTIKNGEILLTDADLDYLKKEYCSVFLESIEQRKLWEKLKQAQLQLQEIKDTLNEMEVDTPLFFIQGVEPGFISETENEVILHPEEMVF</sequence>
<gene>
    <name evidence="1" type="ORF">SAMN05444280_11275</name>
</gene>
<keyword evidence="2" id="KW-1185">Reference proteome</keyword>
<proteinExistence type="predicted"/>
<dbReference type="Proteomes" id="UP000184050">
    <property type="component" value="Unassembled WGS sequence"/>
</dbReference>
<dbReference type="RefSeq" id="WP_073168783.1">
    <property type="nucleotide sequence ID" value="NZ_FQZE01000012.1"/>
</dbReference>
<dbReference type="STRING" id="1168035.SAMN05444280_11275"/>
<evidence type="ECO:0000313" key="1">
    <source>
        <dbReference type="EMBL" id="SHJ16915.1"/>
    </source>
</evidence>
<evidence type="ECO:0000313" key="2">
    <source>
        <dbReference type="Proteomes" id="UP000184050"/>
    </source>
</evidence>
<protein>
    <submittedName>
        <fullName evidence="1">Uncharacterized protein</fullName>
    </submittedName>
</protein>
<dbReference type="AlphaFoldDB" id="A0A1M6H3Z8"/>
<name>A0A1M6H3Z8_9BACT</name>
<dbReference type="EMBL" id="FQZE01000012">
    <property type="protein sequence ID" value="SHJ16915.1"/>
    <property type="molecule type" value="Genomic_DNA"/>
</dbReference>
<reference evidence="1 2" key="1">
    <citation type="submission" date="2016-11" db="EMBL/GenBank/DDBJ databases">
        <authorList>
            <person name="Jaros S."/>
            <person name="Januszkiewicz K."/>
            <person name="Wedrychowicz H."/>
        </authorList>
    </citation>
    <scope>NUCLEOTIDE SEQUENCE [LARGE SCALE GENOMIC DNA]</scope>
    <source>
        <strain evidence="1 2">DSM 27063</strain>
    </source>
</reference>